<dbReference type="PRINTS" id="PR00702">
    <property type="entry name" value="ACRIFLAVINRP"/>
</dbReference>
<dbReference type="EMBL" id="CP011125">
    <property type="protein sequence ID" value="AKF09732.1"/>
    <property type="molecule type" value="Genomic_DNA"/>
</dbReference>
<feature type="transmembrane region" description="Helical" evidence="1">
    <location>
        <begin position="850"/>
        <end position="868"/>
    </location>
</feature>
<dbReference type="Gene3D" id="3.30.2090.10">
    <property type="entry name" value="Multidrug efflux transporter AcrB TolC docking domain, DN and DC subdomains"/>
    <property type="match status" value="2"/>
</dbReference>
<gene>
    <name evidence="2" type="ORF">DB32_006881</name>
</gene>
<dbReference type="Gene3D" id="3.30.70.1440">
    <property type="entry name" value="Multidrug efflux transporter AcrB pore domain"/>
    <property type="match status" value="1"/>
</dbReference>
<name>A0A0F6YLQ1_9BACT</name>
<dbReference type="PANTHER" id="PTHR32063">
    <property type="match status" value="1"/>
</dbReference>
<dbReference type="Gene3D" id="1.20.1640.10">
    <property type="entry name" value="Multidrug efflux transporter AcrB transmembrane domain"/>
    <property type="match status" value="2"/>
</dbReference>
<evidence type="ECO:0000256" key="1">
    <source>
        <dbReference type="SAM" id="Phobius"/>
    </source>
</evidence>
<dbReference type="Proteomes" id="UP000034883">
    <property type="component" value="Chromosome"/>
</dbReference>
<organism evidence="2 3">
    <name type="scientific">Sandaracinus amylolyticus</name>
    <dbReference type="NCBI Taxonomy" id="927083"/>
    <lineage>
        <taxon>Bacteria</taxon>
        <taxon>Pseudomonadati</taxon>
        <taxon>Myxococcota</taxon>
        <taxon>Polyangia</taxon>
        <taxon>Polyangiales</taxon>
        <taxon>Sandaracinaceae</taxon>
        <taxon>Sandaracinus</taxon>
    </lineage>
</organism>
<dbReference type="AlphaFoldDB" id="A0A0F6YLQ1"/>
<dbReference type="Gene3D" id="3.30.70.1320">
    <property type="entry name" value="Multidrug efflux transporter AcrB pore domain like"/>
    <property type="match status" value="1"/>
</dbReference>
<feature type="transmembrane region" description="Helical" evidence="1">
    <location>
        <begin position="462"/>
        <end position="480"/>
    </location>
</feature>
<sequence length="1036" mass="112648">MTLSEICVRRPVFATMIVTAAVAIGALSFRELGVDQFPDVEIPVATVTTRLPGASPEVVETQVTQLVEDAVSTAESIDELRSTSLEGISIVTVNFLLDRDRDEAIQDVRDKVQTIIARLPDGVDPPIVTRFDVTALPVMTLVVSSDRDLRETTEIAEEEVAEALSGVPGVAQIQVIGGRRRAFQVLVDADALAQHGVTANEVESAIRAQNVELPGGRIGDSTREEGVRVLSQVRSAAELGRIVVRERPGSTPLRLSDLARVEDSEEEPRSLSRLDGQAAVSLTVQKQSGTNTVEVVDAVLARLDEIRRNVSGDVRIEVVRDQSVFVRRSIHEVELHLVLGALLASLAVLLFMGSFRSTIIAAISIPASIVTTFAILRALDYTLNNFTLLALTLSVGVVIDDAIVVLENVHRHVEEGKSPFQAAIDGTKEISLAVMATTLSLVIIFLPTAFMEGRVGRFWQSFGITTAFAIMVSLFVALTLTPMLCSRFLKPHVHDEKKNVMARAVDALNDRLERIYGKLVEWSLRFRWGVVLISIATIASTWPLLVAVGKDFTPQDDTSDFAVVLTMPEGSTLAASEALADEVEGVIRGVRGVERIYTSVGASRGGDDVTEVQMYVAITDLEQRDWPLSQAIAETRRLMRPYADLRPSVQNIGGFGGGARGAQLTFSLRGRDLGELDRVSADLMARMRASEGFLEVDTSAAVRKPEVQVQLDRDRAADLGVRATEVASALRTLTGGAPVSTIRDGDEQYDVWMRLEPEDRTSASRLAALPVRGASGPLRLDAISSFDRARGPAQIDRLDRTRQIEIGANLDEIPLGTAVSRVQELAQGVDMPPGYSLKFGGRARILEETMLNLLGALLLSFLFMYMVLAAQFESFLHPITIMLSLPLSLPFALLSLLMLDDTLNIYSAFGVFMLFGIVKKNGILQVDYTNTLRDRGVPLREAIIEANKKRLRPILMTTLTLIAGMIPIALGEGPGSATRASMAKVIIGGQALSLLITLLIVPVAYSLFEDARRWYAARKQPVVKAVEPEVEAAAED</sequence>
<dbReference type="InterPro" id="IPR001036">
    <property type="entry name" value="Acrflvin-R"/>
</dbReference>
<accession>A0A0F6YLQ1</accession>
<reference evidence="2 3" key="1">
    <citation type="submission" date="2015-03" db="EMBL/GenBank/DDBJ databases">
        <title>Genome assembly of Sandaracinus amylolyticus DSM 53668.</title>
        <authorList>
            <person name="Sharma G."/>
            <person name="Subramanian S."/>
        </authorList>
    </citation>
    <scope>NUCLEOTIDE SEQUENCE [LARGE SCALE GENOMIC DNA]</scope>
    <source>
        <strain evidence="2 3">DSM 53668</strain>
    </source>
</reference>
<dbReference type="Pfam" id="PF00873">
    <property type="entry name" value="ACR_tran"/>
    <property type="match status" value="1"/>
</dbReference>
<dbReference type="PANTHER" id="PTHR32063:SF0">
    <property type="entry name" value="SWARMING MOTILITY PROTEIN SWRC"/>
    <property type="match status" value="1"/>
</dbReference>
<feature type="transmembrane region" description="Helical" evidence="1">
    <location>
        <begin position="385"/>
        <end position="409"/>
    </location>
</feature>
<dbReference type="SUPFAM" id="SSF82714">
    <property type="entry name" value="Multidrug efflux transporter AcrB TolC docking domain, DN and DC subdomains"/>
    <property type="match status" value="2"/>
</dbReference>
<keyword evidence="1" id="KW-0472">Membrane</keyword>
<feature type="transmembrane region" description="Helical" evidence="1">
    <location>
        <begin position="953"/>
        <end position="970"/>
    </location>
</feature>
<dbReference type="OrthoDB" id="9759330at2"/>
<keyword evidence="1" id="KW-1133">Transmembrane helix</keyword>
<dbReference type="Gene3D" id="3.30.70.1430">
    <property type="entry name" value="Multidrug efflux transporter AcrB pore domain"/>
    <property type="match status" value="2"/>
</dbReference>
<feature type="transmembrane region" description="Helical" evidence="1">
    <location>
        <begin position="359"/>
        <end position="379"/>
    </location>
</feature>
<feature type="transmembrane region" description="Helical" evidence="1">
    <location>
        <begin position="875"/>
        <end position="897"/>
    </location>
</feature>
<dbReference type="InterPro" id="IPR027463">
    <property type="entry name" value="AcrB_DN_DC_subdom"/>
</dbReference>
<dbReference type="SUPFAM" id="SSF82693">
    <property type="entry name" value="Multidrug efflux transporter AcrB pore domain, PN1, PN2, PC1 and PC2 subdomains"/>
    <property type="match status" value="3"/>
</dbReference>
<feature type="transmembrane region" description="Helical" evidence="1">
    <location>
        <begin position="335"/>
        <end position="352"/>
    </location>
</feature>
<keyword evidence="3" id="KW-1185">Reference proteome</keyword>
<evidence type="ECO:0000313" key="3">
    <source>
        <dbReference type="Proteomes" id="UP000034883"/>
    </source>
</evidence>
<feature type="transmembrane region" description="Helical" evidence="1">
    <location>
        <begin position="528"/>
        <end position="549"/>
    </location>
</feature>
<dbReference type="GO" id="GO:0005886">
    <property type="term" value="C:plasma membrane"/>
    <property type="evidence" value="ECO:0007669"/>
    <property type="project" value="TreeGrafter"/>
</dbReference>
<dbReference type="RefSeq" id="WP_075097689.1">
    <property type="nucleotide sequence ID" value="NZ_CP011125.1"/>
</dbReference>
<protein>
    <submittedName>
        <fullName evidence="2">RND multidrug efflux transporter</fullName>
    </submittedName>
</protein>
<feature type="transmembrane region" description="Helical" evidence="1">
    <location>
        <begin position="430"/>
        <end position="450"/>
    </location>
</feature>
<dbReference type="GO" id="GO:0042910">
    <property type="term" value="F:xenobiotic transmembrane transporter activity"/>
    <property type="evidence" value="ECO:0007669"/>
    <property type="project" value="TreeGrafter"/>
</dbReference>
<feature type="transmembrane region" description="Helical" evidence="1">
    <location>
        <begin position="982"/>
        <end position="1008"/>
    </location>
</feature>
<keyword evidence="1" id="KW-0812">Transmembrane</keyword>
<proteinExistence type="predicted"/>
<dbReference type="KEGG" id="samy:DB32_006881"/>
<dbReference type="SUPFAM" id="SSF82866">
    <property type="entry name" value="Multidrug efflux transporter AcrB transmembrane domain"/>
    <property type="match status" value="2"/>
</dbReference>
<dbReference type="STRING" id="927083.DB32_006881"/>
<evidence type="ECO:0000313" key="2">
    <source>
        <dbReference type="EMBL" id="AKF09732.1"/>
    </source>
</evidence>